<protein>
    <submittedName>
        <fullName evidence="1">Uncharacterized protein</fullName>
    </submittedName>
</protein>
<name>A0A6J5NUI2_9CAUD</name>
<organism evidence="1">
    <name type="scientific">uncultured Caudovirales phage</name>
    <dbReference type="NCBI Taxonomy" id="2100421"/>
    <lineage>
        <taxon>Viruses</taxon>
        <taxon>Duplodnaviria</taxon>
        <taxon>Heunggongvirae</taxon>
        <taxon>Uroviricota</taxon>
        <taxon>Caudoviricetes</taxon>
        <taxon>Peduoviridae</taxon>
        <taxon>Maltschvirus</taxon>
        <taxon>Maltschvirus maltsch</taxon>
    </lineage>
</organism>
<evidence type="ECO:0000313" key="1">
    <source>
        <dbReference type="EMBL" id="CAB4163380.1"/>
    </source>
</evidence>
<accession>A0A6J5NUI2</accession>
<sequence>MEELTLKCKVAPRDTLYVSQDVTGEIAFETMSDNIVVLTYDDVRRLIVWLQERLDK</sequence>
<dbReference type="EMBL" id="LR796744">
    <property type="protein sequence ID" value="CAB4163380.1"/>
    <property type="molecule type" value="Genomic_DNA"/>
</dbReference>
<reference evidence="1" key="1">
    <citation type="submission" date="2020-04" db="EMBL/GenBank/DDBJ databases">
        <authorList>
            <person name="Chiriac C."/>
            <person name="Salcher M."/>
            <person name="Ghai R."/>
            <person name="Kavagutti S V."/>
        </authorList>
    </citation>
    <scope>NUCLEOTIDE SEQUENCE</scope>
</reference>
<proteinExistence type="predicted"/>
<gene>
    <name evidence="1" type="ORF">UFOVP810_17</name>
</gene>